<sequence length="390" mass="44407">MWINGQRMPTNGNLEPLRDFLIPRVKKLILIDQTHPGSETVIPKIEEYYNHDPKCANHSPSWWTYLLKPILQLTNTNRTQIFFKIRDFLSVFDWITRDKDHYDYFIGMESINALAGIMWKKIGRVDKVIYYVLDYSPDRYGPMLNKIYLALDRFCATHADFIWDVSKAIQPARIKAGLIPKKSAPTIHVPIGVYPQQLIFTPVKDRQPFSICYLGTLSKEQGPDLAIAMMPEILKKYPKATLHIIGGGQKNLDRLKVQTASLKLTREIIFYGFVAENDDMARILSHCYVAIAPYRAFSGSIRQYGDSSKMRSYAAAGLPIVTTQVPPLGRDLQKLGGAIIAPDNKEGFARAVLSLFSNPKLHATMFKQVIKFAKNNTWDNEFDNAFSQSP</sequence>
<dbReference type="SUPFAM" id="SSF53756">
    <property type="entry name" value="UDP-Glycosyltransferase/glycogen phosphorylase"/>
    <property type="match status" value="1"/>
</dbReference>
<dbReference type="EMBL" id="LCKS01000001">
    <property type="protein sequence ID" value="KKU03532.1"/>
    <property type="molecule type" value="Genomic_DNA"/>
</dbReference>
<name>A0A0G1M5X6_9BACT</name>
<protein>
    <recommendedName>
        <fullName evidence="3">Glycosyl transferase family 1 domain-containing protein</fullName>
    </recommendedName>
</protein>
<evidence type="ECO:0000313" key="2">
    <source>
        <dbReference type="Proteomes" id="UP000034264"/>
    </source>
</evidence>
<reference evidence="1 2" key="1">
    <citation type="journal article" date="2015" name="Nature">
        <title>rRNA introns, odd ribosomes, and small enigmatic genomes across a large radiation of phyla.</title>
        <authorList>
            <person name="Brown C.T."/>
            <person name="Hug L.A."/>
            <person name="Thomas B.C."/>
            <person name="Sharon I."/>
            <person name="Castelle C.J."/>
            <person name="Singh A."/>
            <person name="Wilkins M.J."/>
            <person name="Williams K.H."/>
            <person name="Banfield J.F."/>
        </authorList>
    </citation>
    <scope>NUCLEOTIDE SEQUENCE [LARGE SCALE GENOMIC DNA]</scope>
</reference>
<proteinExistence type="predicted"/>
<comment type="caution">
    <text evidence="1">The sequence shown here is derived from an EMBL/GenBank/DDBJ whole genome shotgun (WGS) entry which is preliminary data.</text>
</comment>
<dbReference type="Gene3D" id="3.40.50.2000">
    <property type="entry name" value="Glycogen Phosphorylase B"/>
    <property type="match status" value="1"/>
</dbReference>
<evidence type="ECO:0000313" key="1">
    <source>
        <dbReference type="EMBL" id="KKU03532.1"/>
    </source>
</evidence>
<organism evidence="1 2">
    <name type="scientific">Candidatus Amesbacteria bacterium GW2011_GWC2_45_19</name>
    <dbReference type="NCBI Taxonomy" id="1618366"/>
    <lineage>
        <taxon>Bacteria</taxon>
        <taxon>Candidatus Amesiibacteriota</taxon>
    </lineage>
</organism>
<dbReference type="Proteomes" id="UP000034264">
    <property type="component" value="Unassembled WGS sequence"/>
</dbReference>
<dbReference type="PANTHER" id="PTHR12526">
    <property type="entry name" value="GLYCOSYLTRANSFERASE"/>
    <property type="match status" value="1"/>
</dbReference>
<dbReference type="AlphaFoldDB" id="A0A0G1M5X6"/>
<dbReference type="Pfam" id="PF13692">
    <property type="entry name" value="Glyco_trans_1_4"/>
    <property type="match status" value="1"/>
</dbReference>
<gene>
    <name evidence="1" type="ORF">UX05_C0001G0161</name>
</gene>
<evidence type="ECO:0008006" key="3">
    <source>
        <dbReference type="Google" id="ProtNLM"/>
    </source>
</evidence>
<accession>A0A0G1M5X6</accession>